<dbReference type="SMART" id="SM00382">
    <property type="entry name" value="AAA"/>
    <property type="match status" value="1"/>
</dbReference>
<evidence type="ECO:0000256" key="1">
    <source>
        <dbReference type="ARBA" id="ARBA00004202"/>
    </source>
</evidence>
<dbReference type="AlphaFoldDB" id="A0A7S8ECL9"/>
<dbReference type="RefSeq" id="WP_195172549.1">
    <property type="nucleotide sequence ID" value="NZ_CP062983.1"/>
</dbReference>
<dbReference type="InterPro" id="IPR003439">
    <property type="entry name" value="ABC_transporter-like_ATP-bd"/>
</dbReference>
<sequence length="341" mass="37473">MTEFLLQLDQVSAGYVQRGKSQQVIVKPFTEGVPAGKLVCLIGPNGAGKSTLLRTIAGMQAPLSGRVLLDGQDIYQMNPADRAKRLSVVLTQKMEVGLFTGYSLVAMGRHPYTAWSGQLREQDHQVVRQAIRMVGAENLADRAFSTMSDGERQKIMIARALAQEPDMLILDEPTAFLDLPRRVECMVLLRNLAHQMGRTILLSTHDLDLALRCADHIWLLPYSGHMRVGLPEDLVLNGAFEAAFHSANVAFDIETGAFKTQSVGHERIALEGEGIQYTWVRHALEREGYAVLSKRAAGIPIIRLGVHGTDTWQLTIGTETCHGETIDALMTALVQGRVPAL</sequence>
<dbReference type="InterPro" id="IPR003593">
    <property type="entry name" value="AAA+_ATPase"/>
</dbReference>
<dbReference type="Pfam" id="PF00005">
    <property type="entry name" value="ABC_tran"/>
    <property type="match status" value="1"/>
</dbReference>
<evidence type="ECO:0000256" key="5">
    <source>
        <dbReference type="ARBA" id="ARBA00022741"/>
    </source>
</evidence>
<dbReference type="PANTHER" id="PTHR42771:SF2">
    <property type="entry name" value="IRON(3+)-HYDROXAMATE IMPORT ATP-BINDING PROTEIN FHUC"/>
    <property type="match status" value="1"/>
</dbReference>
<proteinExistence type="predicted"/>
<dbReference type="Gene3D" id="3.40.50.300">
    <property type="entry name" value="P-loop containing nucleotide triphosphate hydrolases"/>
    <property type="match status" value="1"/>
</dbReference>
<keyword evidence="4" id="KW-0410">Iron transport</keyword>
<evidence type="ECO:0000256" key="7">
    <source>
        <dbReference type="ARBA" id="ARBA00023004"/>
    </source>
</evidence>
<dbReference type="GO" id="GO:0005886">
    <property type="term" value="C:plasma membrane"/>
    <property type="evidence" value="ECO:0007669"/>
    <property type="project" value="UniProtKB-SubCell"/>
</dbReference>
<keyword evidence="6 11" id="KW-0067">ATP-binding</keyword>
<keyword evidence="5" id="KW-0547">Nucleotide-binding</keyword>
<dbReference type="CDD" id="cd03214">
    <property type="entry name" value="ABC_Iron-Siderophores_B12_Hemin"/>
    <property type="match status" value="1"/>
</dbReference>
<comment type="subcellular location">
    <subcellularLocation>
        <location evidence="1">Cell membrane</location>
        <topology evidence="1">Peripheral membrane protein</topology>
    </subcellularLocation>
</comment>
<keyword evidence="9" id="KW-0472">Membrane</keyword>
<dbReference type="Proteomes" id="UP000594468">
    <property type="component" value="Chromosome"/>
</dbReference>
<evidence type="ECO:0000256" key="8">
    <source>
        <dbReference type="ARBA" id="ARBA00023065"/>
    </source>
</evidence>
<evidence type="ECO:0000313" key="12">
    <source>
        <dbReference type="Proteomes" id="UP000594468"/>
    </source>
</evidence>
<evidence type="ECO:0000256" key="2">
    <source>
        <dbReference type="ARBA" id="ARBA00022448"/>
    </source>
</evidence>
<organism evidence="11 12">
    <name type="scientific">Phototrophicus methaneseepsis</name>
    <dbReference type="NCBI Taxonomy" id="2710758"/>
    <lineage>
        <taxon>Bacteria</taxon>
        <taxon>Bacillati</taxon>
        <taxon>Chloroflexota</taxon>
        <taxon>Candidatus Thermofontia</taxon>
        <taxon>Phototrophicales</taxon>
        <taxon>Phototrophicaceae</taxon>
        <taxon>Phototrophicus</taxon>
    </lineage>
</organism>
<evidence type="ECO:0000256" key="4">
    <source>
        <dbReference type="ARBA" id="ARBA00022496"/>
    </source>
</evidence>
<dbReference type="SUPFAM" id="SSF52540">
    <property type="entry name" value="P-loop containing nucleoside triphosphate hydrolases"/>
    <property type="match status" value="1"/>
</dbReference>
<dbReference type="PANTHER" id="PTHR42771">
    <property type="entry name" value="IRON(3+)-HYDROXAMATE IMPORT ATP-BINDING PROTEIN FHUC"/>
    <property type="match status" value="1"/>
</dbReference>
<keyword evidence="7" id="KW-0408">Iron</keyword>
<reference evidence="11 12" key="1">
    <citation type="submission" date="2020-02" db="EMBL/GenBank/DDBJ databases">
        <authorList>
            <person name="Zheng R.K."/>
            <person name="Sun C.M."/>
        </authorList>
    </citation>
    <scope>NUCLEOTIDE SEQUENCE [LARGE SCALE GENOMIC DNA]</scope>
    <source>
        <strain evidence="12">rifampicinis</strain>
    </source>
</reference>
<keyword evidence="8" id="KW-0406">Ion transport</keyword>
<name>A0A7S8ECL9_9CHLR</name>
<evidence type="ECO:0000256" key="9">
    <source>
        <dbReference type="ARBA" id="ARBA00023136"/>
    </source>
</evidence>
<evidence type="ECO:0000256" key="3">
    <source>
        <dbReference type="ARBA" id="ARBA00022475"/>
    </source>
</evidence>
<dbReference type="GO" id="GO:0016887">
    <property type="term" value="F:ATP hydrolysis activity"/>
    <property type="evidence" value="ECO:0007669"/>
    <property type="project" value="InterPro"/>
</dbReference>
<dbReference type="GO" id="GO:0006826">
    <property type="term" value="P:iron ion transport"/>
    <property type="evidence" value="ECO:0007669"/>
    <property type="project" value="UniProtKB-KW"/>
</dbReference>
<dbReference type="EMBL" id="CP062983">
    <property type="protein sequence ID" value="QPC84486.1"/>
    <property type="molecule type" value="Genomic_DNA"/>
</dbReference>
<evidence type="ECO:0000259" key="10">
    <source>
        <dbReference type="PROSITE" id="PS50893"/>
    </source>
</evidence>
<gene>
    <name evidence="11" type="ORF">G4Y79_08950</name>
</gene>
<dbReference type="KEGG" id="pmet:G4Y79_08950"/>
<keyword evidence="2" id="KW-0813">Transport</keyword>
<evidence type="ECO:0000256" key="6">
    <source>
        <dbReference type="ARBA" id="ARBA00022840"/>
    </source>
</evidence>
<accession>A0A7S8ECL9</accession>
<keyword evidence="3" id="KW-1003">Cell membrane</keyword>
<protein>
    <submittedName>
        <fullName evidence="11">ABC transporter ATP-binding protein</fullName>
    </submittedName>
</protein>
<dbReference type="PROSITE" id="PS50893">
    <property type="entry name" value="ABC_TRANSPORTER_2"/>
    <property type="match status" value="1"/>
</dbReference>
<dbReference type="InterPro" id="IPR027417">
    <property type="entry name" value="P-loop_NTPase"/>
</dbReference>
<dbReference type="GO" id="GO:0005524">
    <property type="term" value="F:ATP binding"/>
    <property type="evidence" value="ECO:0007669"/>
    <property type="project" value="UniProtKB-KW"/>
</dbReference>
<dbReference type="InterPro" id="IPR051535">
    <property type="entry name" value="Siderophore_ABC-ATPase"/>
</dbReference>
<keyword evidence="12" id="KW-1185">Reference proteome</keyword>
<evidence type="ECO:0000313" key="11">
    <source>
        <dbReference type="EMBL" id="QPC84486.1"/>
    </source>
</evidence>
<feature type="domain" description="ABC transporter" evidence="10">
    <location>
        <begin position="6"/>
        <end position="247"/>
    </location>
</feature>